<proteinExistence type="predicted"/>
<sequence length="34" mass="4058">LGNELLGDLVLFFVVVGHFRYAIRVFEIVLEWRH</sequence>
<keyword evidence="1" id="KW-1133">Transmembrane helix</keyword>
<evidence type="ECO:0000256" key="1">
    <source>
        <dbReference type="SAM" id="Phobius"/>
    </source>
</evidence>
<dbReference type="WBParaSite" id="HPLM_0002084601-mRNA-1">
    <property type="protein sequence ID" value="HPLM_0002084601-mRNA-1"/>
    <property type="gene ID" value="HPLM_0002084601"/>
</dbReference>
<feature type="transmembrane region" description="Helical" evidence="1">
    <location>
        <begin position="6"/>
        <end position="23"/>
    </location>
</feature>
<keyword evidence="1" id="KW-0472">Membrane</keyword>
<organism evidence="2">
    <name type="scientific">Haemonchus placei</name>
    <name type="common">Barber's pole worm</name>
    <dbReference type="NCBI Taxonomy" id="6290"/>
    <lineage>
        <taxon>Eukaryota</taxon>
        <taxon>Metazoa</taxon>
        <taxon>Ecdysozoa</taxon>
        <taxon>Nematoda</taxon>
        <taxon>Chromadorea</taxon>
        <taxon>Rhabditida</taxon>
        <taxon>Rhabditina</taxon>
        <taxon>Rhabditomorpha</taxon>
        <taxon>Strongyloidea</taxon>
        <taxon>Trichostrongylidae</taxon>
        <taxon>Haemonchus</taxon>
    </lineage>
</organism>
<keyword evidence="1" id="KW-0812">Transmembrane</keyword>
<name>A0A0N4X904_HAEPC</name>
<dbReference type="AlphaFoldDB" id="A0A0N4X904"/>
<evidence type="ECO:0000313" key="2">
    <source>
        <dbReference type="WBParaSite" id="HPLM_0002084601-mRNA-1"/>
    </source>
</evidence>
<accession>A0A0N4X904</accession>
<protein>
    <submittedName>
        <fullName evidence="2">Ion_trans domain-containing protein</fullName>
    </submittedName>
</protein>
<reference evidence="2" key="1">
    <citation type="submission" date="2017-02" db="UniProtKB">
        <authorList>
            <consortium name="WormBaseParasite"/>
        </authorList>
    </citation>
    <scope>IDENTIFICATION</scope>
</reference>